<evidence type="ECO:0000313" key="2">
    <source>
        <dbReference type="Proteomes" id="UP000324222"/>
    </source>
</evidence>
<name>A0A5B7JNK1_PORTR</name>
<keyword evidence="2" id="KW-1185">Reference proteome</keyword>
<protein>
    <submittedName>
        <fullName evidence="1">G-protein coupled receptor GRL101</fullName>
    </submittedName>
</protein>
<accession>A0A5B7JNK1</accession>
<dbReference type="AlphaFoldDB" id="A0A5B7JNK1"/>
<dbReference type="Proteomes" id="UP000324222">
    <property type="component" value="Unassembled WGS sequence"/>
</dbReference>
<keyword evidence="1" id="KW-0675">Receptor</keyword>
<reference evidence="1 2" key="1">
    <citation type="submission" date="2019-05" db="EMBL/GenBank/DDBJ databases">
        <title>Another draft genome of Portunus trituberculatus and its Hox gene families provides insights of decapod evolution.</title>
        <authorList>
            <person name="Jeong J.-H."/>
            <person name="Song I."/>
            <person name="Kim S."/>
            <person name="Choi T."/>
            <person name="Kim D."/>
            <person name="Ryu S."/>
            <person name="Kim W."/>
        </authorList>
    </citation>
    <scope>NUCLEOTIDE SEQUENCE [LARGE SCALE GENOMIC DNA]</scope>
    <source>
        <tissue evidence="1">Muscle</tissue>
    </source>
</reference>
<organism evidence="1 2">
    <name type="scientific">Portunus trituberculatus</name>
    <name type="common">Swimming crab</name>
    <name type="synonym">Neptunus trituberculatus</name>
    <dbReference type="NCBI Taxonomy" id="210409"/>
    <lineage>
        <taxon>Eukaryota</taxon>
        <taxon>Metazoa</taxon>
        <taxon>Ecdysozoa</taxon>
        <taxon>Arthropoda</taxon>
        <taxon>Crustacea</taxon>
        <taxon>Multicrustacea</taxon>
        <taxon>Malacostraca</taxon>
        <taxon>Eumalacostraca</taxon>
        <taxon>Eucarida</taxon>
        <taxon>Decapoda</taxon>
        <taxon>Pleocyemata</taxon>
        <taxon>Brachyura</taxon>
        <taxon>Eubrachyura</taxon>
        <taxon>Portunoidea</taxon>
        <taxon>Portunidae</taxon>
        <taxon>Portuninae</taxon>
        <taxon>Portunus</taxon>
    </lineage>
</organism>
<comment type="caution">
    <text evidence="1">The sequence shown here is derived from an EMBL/GenBank/DDBJ whole genome shotgun (WGS) entry which is preliminary data.</text>
</comment>
<evidence type="ECO:0000313" key="1">
    <source>
        <dbReference type="EMBL" id="MPC99541.1"/>
    </source>
</evidence>
<dbReference type="EMBL" id="VSRR010118814">
    <property type="protein sequence ID" value="MPC99541.1"/>
    <property type="molecule type" value="Genomic_DNA"/>
</dbReference>
<gene>
    <name evidence="1" type="primary">GR101_3</name>
    <name evidence="1" type="ORF">E2C01_094961</name>
</gene>
<proteinExistence type="predicted"/>
<sequence length="82" mass="9449">MYTSPSFRNFYGRSGVCLALHITHEKPNGWQYSVFVFLGKAKLVVGRECWWGNYGKLVRFGKGVHEILCPLTIFFFSYFSSA</sequence>